<comment type="domain">
    <text evidence="8">The N-terminal region contains the highly conserved SGGXDS motif, predicted to be a P-loop motif involved in ATP binding.</text>
</comment>
<dbReference type="Proteomes" id="UP000297890">
    <property type="component" value="Unassembled WGS sequence"/>
</dbReference>
<reference evidence="10 11" key="1">
    <citation type="journal article" date="2019" name="ISME J.">
        <title>Candidatus Macondimonas diazotrophica, a novel gammaproteobacterial genus dominating crude-oil-contaminated coastal sediments.</title>
        <authorList>
            <person name="Karthikeyan S."/>
            <person name="Konstantinidis K."/>
        </authorList>
    </citation>
    <scope>NUCLEOTIDE SEQUENCE [LARGE SCALE GENOMIC DNA]</scope>
    <source>
        <strain evidence="10 11">KTK01</strain>
    </source>
</reference>
<accession>A0A4Z0FA07</accession>
<dbReference type="Gene3D" id="1.20.59.20">
    <property type="match status" value="1"/>
</dbReference>
<evidence type="ECO:0000256" key="2">
    <source>
        <dbReference type="ARBA" id="ARBA00022490"/>
    </source>
</evidence>
<dbReference type="SUPFAM" id="SSF56037">
    <property type="entry name" value="PheT/TilS domain"/>
    <property type="match status" value="1"/>
</dbReference>
<keyword evidence="11" id="KW-1185">Reference proteome</keyword>
<dbReference type="InterPro" id="IPR015262">
    <property type="entry name" value="tRNA_Ile_lys_synt_subst-bd"/>
</dbReference>
<feature type="domain" description="Lysidine-tRNA(Ile) synthetase C-terminal" evidence="9">
    <location>
        <begin position="364"/>
        <end position="437"/>
    </location>
</feature>
<evidence type="ECO:0000256" key="7">
    <source>
        <dbReference type="ARBA" id="ARBA00048539"/>
    </source>
</evidence>
<dbReference type="GO" id="GO:0005737">
    <property type="term" value="C:cytoplasm"/>
    <property type="evidence" value="ECO:0007669"/>
    <property type="project" value="UniProtKB-SubCell"/>
</dbReference>
<feature type="binding site" evidence="8">
    <location>
        <begin position="27"/>
        <end position="32"/>
    </location>
    <ligand>
        <name>ATP</name>
        <dbReference type="ChEBI" id="CHEBI:30616"/>
    </ligand>
</feature>
<sequence length="451" mass="49775">MTAAVRDAFRQVVQHWPDASRWHIGFSGGLDSTVLMDLVLQDRSALPPFHAIHVDHRLHPNSADWGAHCRVWCQEREIDFTLLTLTDDPPTGASVEAWAREARYAALAAQLDAGQVLLTAHHADDQLETFLLQALRGAGPAGLAAIAPWRRLAPGFVARPLLSLTRAQLHDYAVRRGLRWLEDPSNADPSLDRNFLRGVVLPLLRKRWPQAAQTVSRSAHHCAQAARQLECWSEANAHTAVVIDGALALAPWLAHSRVERDLLLRHWLARIGLPLPSARMLSTIAQQLAHAGTDRQVLLRYRGGEIRRHRHYAYAMAPLPDAPSGSLDWPDPRGPLALPSGLGTLDLESTLGGLDPARLTGRHVEVRFRRGGERIRLPGQVHRKLLTELCRQAGIAPWVRDRLPLLWVDGELAAVAETWVAAAFAAPPNAVGARLRWSRPEGLPWPVSASG</sequence>
<protein>
    <recommendedName>
        <fullName evidence="8">tRNA(Ile)-lysidine synthase</fullName>
        <ecNumber evidence="8">6.3.4.19</ecNumber>
    </recommendedName>
    <alternativeName>
        <fullName evidence="8">tRNA(Ile)-2-lysyl-cytidine synthase</fullName>
    </alternativeName>
    <alternativeName>
        <fullName evidence="8">tRNA(Ile)-lysidine synthetase</fullName>
    </alternativeName>
</protein>
<dbReference type="SMART" id="SM00977">
    <property type="entry name" value="TilS_C"/>
    <property type="match status" value="1"/>
</dbReference>
<dbReference type="GO" id="GO:0006400">
    <property type="term" value="P:tRNA modification"/>
    <property type="evidence" value="ECO:0007669"/>
    <property type="project" value="UniProtKB-UniRule"/>
</dbReference>
<dbReference type="SUPFAM" id="SSF52402">
    <property type="entry name" value="Adenine nucleotide alpha hydrolases-like"/>
    <property type="match status" value="1"/>
</dbReference>
<keyword evidence="5 8" id="KW-0547">Nucleotide-binding</keyword>
<gene>
    <name evidence="8 10" type="primary">tilS</name>
    <name evidence="10" type="ORF">E4680_04250</name>
</gene>
<dbReference type="Pfam" id="PF09179">
    <property type="entry name" value="TilS"/>
    <property type="match status" value="1"/>
</dbReference>
<evidence type="ECO:0000256" key="4">
    <source>
        <dbReference type="ARBA" id="ARBA00022694"/>
    </source>
</evidence>
<name>A0A4Z0FA07_9GAMM</name>
<dbReference type="Pfam" id="PF01171">
    <property type="entry name" value="ATP_bind_3"/>
    <property type="match status" value="1"/>
</dbReference>
<comment type="function">
    <text evidence="8">Ligates lysine onto the cytidine present at position 34 of the AUA codon-specific tRNA(Ile) that contains the anticodon CAU, in an ATP-dependent manner. Cytidine is converted to lysidine, thus changing the amino acid specificity of the tRNA from methionine to isoleucine.</text>
</comment>
<evidence type="ECO:0000256" key="8">
    <source>
        <dbReference type="HAMAP-Rule" id="MF_01161"/>
    </source>
</evidence>
<dbReference type="InterPro" id="IPR012094">
    <property type="entry name" value="tRNA_Ile_lys_synt"/>
</dbReference>
<dbReference type="HAMAP" id="MF_01161">
    <property type="entry name" value="tRNA_Ile_lys_synt"/>
    <property type="match status" value="1"/>
</dbReference>
<dbReference type="Gene3D" id="3.40.50.620">
    <property type="entry name" value="HUPs"/>
    <property type="match status" value="1"/>
</dbReference>
<keyword evidence="3 8" id="KW-0436">Ligase</keyword>
<dbReference type="InterPro" id="IPR011063">
    <property type="entry name" value="TilS/TtcA_N"/>
</dbReference>
<keyword evidence="4 8" id="KW-0819">tRNA processing</keyword>
<dbReference type="CDD" id="cd01992">
    <property type="entry name" value="TilS_N"/>
    <property type="match status" value="1"/>
</dbReference>
<dbReference type="OrthoDB" id="9807403at2"/>
<dbReference type="AlphaFoldDB" id="A0A4Z0FA07"/>
<evidence type="ECO:0000313" key="10">
    <source>
        <dbReference type="EMBL" id="TFZ83269.1"/>
    </source>
</evidence>
<dbReference type="InterPro" id="IPR012795">
    <property type="entry name" value="tRNA_Ile_lys_synt_N"/>
</dbReference>
<evidence type="ECO:0000256" key="1">
    <source>
        <dbReference type="ARBA" id="ARBA00004496"/>
    </source>
</evidence>
<dbReference type="PANTHER" id="PTHR43033:SF1">
    <property type="entry name" value="TRNA(ILE)-LYSIDINE SYNTHASE-RELATED"/>
    <property type="match status" value="1"/>
</dbReference>
<dbReference type="GO" id="GO:0032267">
    <property type="term" value="F:tRNA(Ile)-lysidine synthase activity"/>
    <property type="evidence" value="ECO:0007669"/>
    <property type="project" value="UniProtKB-EC"/>
</dbReference>
<dbReference type="PANTHER" id="PTHR43033">
    <property type="entry name" value="TRNA(ILE)-LYSIDINE SYNTHASE-RELATED"/>
    <property type="match status" value="1"/>
</dbReference>
<organism evidence="10 11">
    <name type="scientific">Candidatus Macondimonas diazotrophica</name>
    <dbReference type="NCBI Taxonomy" id="2305248"/>
    <lineage>
        <taxon>Bacteria</taxon>
        <taxon>Pseudomonadati</taxon>
        <taxon>Pseudomonadota</taxon>
        <taxon>Gammaproteobacteria</taxon>
        <taxon>Chromatiales</taxon>
        <taxon>Ectothiorhodospiraceae</taxon>
        <taxon>Candidatus Macondimonas</taxon>
    </lineage>
</organism>
<dbReference type="InterPro" id="IPR014729">
    <property type="entry name" value="Rossmann-like_a/b/a_fold"/>
</dbReference>
<dbReference type="EMBL" id="SRIO01000004">
    <property type="protein sequence ID" value="TFZ83269.1"/>
    <property type="molecule type" value="Genomic_DNA"/>
</dbReference>
<evidence type="ECO:0000259" key="9">
    <source>
        <dbReference type="SMART" id="SM00977"/>
    </source>
</evidence>
<dbReference type="InterPro" id="IPR012796">
    <property type="entry name" value="Lysidine-tRNA-synth_C"/>
</dbReference>
<comment type="catalytic activity">
    <reaction evidence="7 8">
        <text>cytidine(34) in tRNA(Ile2) + L-lysine + ATP = lysidine(34) in tRNA(Ile2) + AMP + diphosphate + H(+)</text>
        <dbReference type="Rhea" id="RHEA:43744"/>
        <dbReference type="Rhea" id="RHEA-COMP:10625"/>
        <dbReference type="Rhea" id="RHEA-COMP:10670"/>
        <dbReference type="ChEBI" id="CHEBI:15378"/>
        <dbReference type="ChEBI" id="CHEBI:30616"/>
        <dbReference type="ChEBI" id="CHEBI:32551"/>
        <dbReference type="ChEBI" id="CHEBI:33019"/>
        <dbReference type="ChEBI" id="CHEBI:82748"/>
        <dbReference type="ChEBI" id="CHEBI:83665"/>
        <dbReference type="ChEBI" id="CHEBI:456215"/>
        <dbReference type="EC" id="6.3.4.19"/>
    </reaction>
</comment>
<evidence type="ECO:0000256" key="5">
    <source>
        <dbReference type="ARBA" id="ARBA00022741"/>
    </source>
</evidence>
<evidence type="ECO:0000313" key="11">
    <source>
        <dbReference type="Proteomes" id="UP000297890"/>
    </source>
</evidence>
<dbReference type="RefSeq" id="WP_135281149.1">
    <property type="nucleotide sequence ID" value="NZ_SRIO01000004.1"/>
</dbReference>
<dbReference type="NCBIfam" id="TIGR02432">
    <property type="entry name" value="lysidine_TilS_N"/>
    <property type="match status" value="1"/>
</dbReference>
<proteinExistence type="inferred from homology"/>
<comment type="similarity">
    <text evidence="8">Belongs to the tRNA(Ile)-lysidine synthase family.</text>
</comment>
<comment type="subcellular location">
    <subcellularLocation>
        <location evidence="1 8">Cytoplasm</location>
    </subcellularLocation>
</comment>
<keyword evidence="6 8" id="KW-0067">ATP-binding</keyword>
<keyword evidence="2 8" id="KW-0963">Cytoplasm</keyword>
<comment type="caution">
    <text evidence="10">The sequence shown here is derived from an EMBL/GenBank/DDBJ whole genome shotgun (WGS) entry which is preliminary data.</text>
</comment>
<dbReference type="EC" id="6.3.4.19" evidence="8"/>
<dbReference type="SUPFAM" id="SSF82829">
    <property type="entry name" value="MesJ substrate recognition domain-like"/>
    <property type="match status" value="1"/>
</dbReference>
<dbReference type="Pfam" id="PF11734">
    <property type="entry name" value="TilS_C"/>
    <property type="match status" value="1"/>
</dbReference>
<evidence type="ECO:0000256" key="3">
    <source>
        <dbReference type="ARBA" id="ARBA00022598"/>
    </source>
</evidence>
<evidence type="ECO:0000256" key="6">
    <source>
        <dbReference type="ARBA" id="ARBA00022840"/>
    </source>
</evidence>
<dbReference type="GO" id="GO:0005524">
    <property type="term" value="F:ATP binding"/>
    <property type="evidence" value="ECO:0007669"/>
    <property type="project" value="UniProtKB-UniRule"/>
</dbReference>
<dbReference type="NCBIfam" id="TIGR02433">
    <property type="entry name" value="lysidine_TilS_C"/>
    <property type="match status" value="1"/>
</dbReference>